<feature type="domain" description="Endonuclease/exonuclease/phosphatase" evidence="10">
    <location>
        <begin position="121"/>
        <end position="203"/>
    </location>
</feature>
<sequence length="460" mass="50317">MTSIRSTRTGPSPASVVAPADDDVVAIEEAEKAGGGKSDIPIRKKRKIPAPPAPAAATSSSSSSDEPAEAAAASAKKEEKKKKKAATHQQWTERTPLVRLWDPTSLAAANDEVGRRPFVVISWNVAGLRALVKNRPDALPDLVRRYDADVLCLQETKLQVENMNDPRLGLREYFEERMGGYDCHWSYSVERKGYSGTAMFIRRGGGVVGLDRGGGESSMKGKKKQAKLGAFFGSAESSDGGGGKRGVDGSSNAVDVPISHLRPVNVETELGLPEHDAEGRIITAEFPLFYLTNVYVPNSGQKLDRLGYRTERWDVDFLAMMRRLEEEGDKPVIWLGDLNVANGAKDTWNEGAKHLAKSAGTTAEERASFEVQLGAGFVDAFRYLHQDGRGHYTYWSQRAGNREPNKGLRLDYFICSRGLMEDGDGKKALVRDSYMVPDVLGSDHCPIVLEFDVIVNSTLL</sequence>
<dbReference type="CDD" id="cd09087">
    <property type="entry name" value="Ape1-like_AP-endo"/>
    <property type="match status" value="1"/>
</dbReference>
<feature type="binding site" evidence="6">
    <location>
        <position position="337"/>
    </location>
    <ligand>
        <name>Mg(2+)</name>
        <dbReference type="ChEBI" id="CHEBI:18420"/>
        <label>1</label>
    </ligand>
</feature>
<comment type="cofactor">
    <cofactor evidence="6 8">
        <name>Mg(2+)</name>
        <dbReference type="ChEBI" id="CHEBI:18420"/>
    </cofactor>
    <cofactor evidence="6 8">
        <name>Mn(2+)</name>
        <dbReference type="ChEBI" id="CHEBI:29035"/>
    </cofactor>
    <text evidence="6 8">Probably binds two magnesium or manganese ions per subunit.</text>
</comment>
<evidence type="ECO:0000256" key="5">
    <source>
        <dbReference type="PIRSR" id="PIRSR604808-1"/>
    </source>
</evidence>
<dbReference type="NCBIfam" id="TIGR00633">
    <property type="entry name" value="xth"/>
    <property type="match status" value="1"/>
</dbReference>
<evidence type="ECO:0000313" key="12">
    <source>
        <dbReference type="Proteomes" id="UP001530315"/>
    </source>
</evidence>
<evidence type="ECO:0000313" key="11">
    <source>
        <dbReference type="EMBL" id="KAL3791296.1"/>
    </source>
</evidence>
<dbReference type="PANTHER" id="PTHR22748:SF6">
    <property type="entry name" value="DNA-(APURINIC OR APYRIMIDINIC SITE) ENDONUCLEASE"/>
    <property type="match status" value="1"/>
</dbReference>
<feature type="active site" description="Proton acceptor" evidence="5">
    <location>
        <position position="444"/>
    </location>
</feature>
<feature type="compositionally biased region" description="Polar residues" evidence="9">
    <location>
        <begin position="1"/>
        <end position="10"/>
    </location>
</feature>
<accession>A0ABD3PVF1</accession>
<dbReference type="EMBL" id="JALLAZ020000596">
    <property type="protein sequence ID" value="KAL3791296.1"/>
    <property type="molecule type" value="Genomic_DNA"/>
</dbReference>
<keyword evidence="6" id="KW-0464">Manganese</keyword>
<evidence type="ECO:0000259" key="10">
    <source>
        <dbReference type="Pfam" id="PF03372"/>
    </source>
</evidence>
<name>A0ABD3PVF1_9STRA</name>
<dbReference type="InterPro" id="IPR020847">
    <property type="entry name" value="AP_endonuclease_F1_BS"/>
</dbReference>
<evidence type="ECO:0000256" key="4">
    <source>
        <dbReference type="ARBA" id="ARBA00022842"/>
    </source>
</evidence>
<dbReference type="PROSITE" id="PS00726">
    <property type="entry name" value="AP_NUCLEASE_F1_1"/>
    <property type="match status" value="1"/>
</dbReference>
<comment type="similarity">
    <text evidence="1 8">Belongs to the DNA repair enzymes AP/ExoA family.</text>
</comment>
<dbReference type="Proteomes" id="UP001530315">
    <property type="component" value="Unassembled WGS sequence"/>
</dbReference>
<keyword evidence="2 6" id="KW-0479">Metal-binding</keyword>
<dbReference type="PANTHER" id="PTHR22748">
    <property type="entry name" value="AP ENDONUCLEASE"/>
    <property type="match status" value="1"/>
</dbReference>
<protein>
    <recommendedName>
        <fullName evidence="8">DNA-(apurinic or apyrimidinic site) endonuclease</fullName>
        <ecNumber evidence="8">3.1.-.-</ecNumber>
    </recommendedName>
</protein>
<feature type="domain" description="Endonuclease/exonuclease/phosphatase" evidence="10">
    <location>
        <begin position="263"/>
        <end position="444"/>
    </location>
</feature>
<dbReference type="EC" id="3.1.-.-" evidence="8"/>
<feature type="binding site" evidence="6">
    <location>
        <position position="339"/>
    </location>
    <ligand>
        <name>Mg(2+)</name>
        <dbReference type="ChEBI" id="CHEBI:18420"/>
        <label>1</label>
    </ligand>
</feature>
<dbReference type="GO" id="GO:0016787">
    <property type="term" value="F:hydrolase activity"/>
    <property type="evidence" value="ECO:0007669"/>
    <property type="project" value="UniProtKB-KW"/>
</dbReference>
<evidence type="ECO:0000256" key="8">
    <source>
        <dbReference type="RuleBase" id="RU362131"/>
    </source>
</evidence>
<feature type="site" description="Interaction with DNA substrate" evidence="7">
    <location>
        <position position="444"/>
    </location>
</feature>
<dbReference type="GO" id="GO:0006281">
    <property type="term" value="P:DNA repair"/>
    <property type="evidence" value="ECO:0007669"/>
    <property type="project" value="UniProtKB-KW"/>
</dbReference>
<dbReference type="PROSITE" id="PS51435">
    <property type="entry name" value="AP_NUCLEASE_F1_4"/>
    <property type="match status" value="1"/>
</dbReference>
<keyword evidence="3" id="KW-0378">Hydrolase</keyword>
<feature type="binding site" evidence="6">
    <location>
        <position position="444"/>
    </location>
    <ligand>
        <name>Mg(2+)</name>
        <dbReference type="ChEBI" id="CHEBI:18420"/>
        <label>1</label>
    </ligand>
</feature>
<dbReference type="InterPro" id="IPR004808">
    <property type="entry name" value="AP_endonuc_1"/>
</dbReference>
<comment type="caution">
    <text evidence="11">The sequence shown here is derived from an EMBL/GenBank/DDBJ whole genome shotgun (WGS) entry which is preliminary data.</text>
</comment>
<dbReference type="Gene3D" id="3.60.10.10">
    <property type="entry name" value="Endonuclease/exonuclease/phosphatase"/>
    <property type="match status" value="1"/>
</dbReference>
<feature type="site" description="Important for catalytic activity" evidence="7">
    <location>
        <position position="411"/>
    </location>
</feature>
<dbReference type="Pfam" id="PF03372">
    <property type="entry name" value="Exo_endo_phos"/>
    <property type="match status" value="2"/>
</dbReference>
<feature type="active site" description="Proton donor/acceptor" evidence="5">
    <location>
        <position position="337"/>
    </location>
</feature>
<reference evidence="11 12" key="1">
    <citation type="submission" date="2024-10" db="EMBL/GenBank/DDBJ databases">
        <title>Updated reference genomes for cyclostephanoid diatoms.</title>
        <authorList>
            <person name="Roberts W.R."/>
            <person name="Alverson A.J."/>
        </authorList>
    </citation>
    <scope>NUCLEOTIDE SEQUENCE [LARGE SCALE GENOMIC DNA]</scope>
    <source>
        <strain evidence="11 12">AJA276-08</strain>
    </source>
</reference>
<proteinExistence type="inferred from homology"/>
<feature type="compositionally biased region" description="Low complexity" evidence="9">
    <location>
        <begin position="55"/>
        <end position="74"/>
    </location>
</feature>
<gene>
    <name evidence="11" type="ORF">ACHAW5_006328</name>
</gene>
<feature type="active site" evidence="5">
    <location>
        <position position="295"/>
    </location>
</feature>
<keyword evidence="8" id="KW-0234">DNA repair</keyword>
<keyword evidence="4 6" id="KW-0460">Magnesium</keyword>
<feature type="binding site" evidence="6">
    <location>
        <position position="443"/>
    </location>
    <ligand>
        <name>Mg(2+)</name>
        <dbReference type="ChEBI" id="CHEBI:18420"/>
        <label>1</label>
    </ligand>
</feature>
<dbReference type="SUPFAM" id="SSF56219">
    <property type="entry name" value="DNase I-like"/>
    <property type="match status" value="1"/>
</dbReference>
<evidence type="ECO:0000256" key="2">
    <source>
        <dbReference type="ARBA" id="ARBA00022723"/>
    </source>
</evidence>
<evidence type="ECO:0000256" key="3">
    <source>
        <dbReference type="ARBA" id="ARBA00022801"/>
    </source>
</evidence>
<evidence type="ECO:0000256" key="1">
    <source>
        <dbReference type="ARBA" id="ARBA00007092"/>
    </source>
</evidence>
<dbReference type="AlphaFoldDB" id="A0ABD3PVF1"/>
<dbReference type="InterPro" id="IPR036691">
    <property type="entry name" value="Endo/exonu/phosph_ase_sf"/>
</dbReference>
<feature type="site" description="Transition state stabilizer" evidence="7">
    <location>
        <position position="339"/>
    </location>
</feature>
<evidence type="ECO:0000256" key="6">
    <source>
        <dbReference type="PIRSR" id="PIRSR604808-2"/>
    </source>
</evidence>
<feature type="region of interest" description="Disordered" evidence="9">
    <location>
        <begin position="1"/>
        <end position="91"/>
    </location>
</feature>
<feature type="binding site" evidence="6">
    <location>
        <position position="155"/>
    </location>
    <ligand>
        <name>Mg(2+)</name>
        <dbReference type="ChEBI" id="CHEBI:18420"/>
        <label>1</label>
    </ligand>
</feature>
<evidence type="ECO:0000256" key="7">
    <source>
        <dbReference type="PIRSR" id="PIRSR604808-3"/>
    </source>
</evidence>
<evidence type="ECO:0000256" key="9">
    <source>
        <dbReference type="SAM" id="MobiDB-lite"/>
    </source>
</evidence>
<keyword evidence="8" id="KW-0227">DNA damage</keyword>
<keyword evidence="12" id="KW-1185">Reference proteome</keyword>
<organism evidence="11 12">
    <name type="scientific">Stephanodiscus triporus</name>
    <dbReference type="NCBI Taxonomy" id="2934178"/>
    <lineage>
        <taxon>Eukaryota</taxon>
        <taxon>Sar</taxon>
        <taxon>Stramenopiles</taxon>
        <taxon>Ochrophyta</taxon>
        <taxon>Bacillariophyta</taxon>
        <taxon>Coscinodiscophyceae</taxon>
        <taxon>Thalassiosirophycidae</taxon>
        <taxon>Stephanodiscales</taxon>
        <taxon>Stephanodiscaceae</taxon>
        <taxon>Stephanodiscus</taxon>
    </lineage>
</organism>
<dbReference type="GO" id="GO:0046872">
    <property type="term" value="F:metal ion binding"/>
    <property type="evidence" value="ECO:0007669"/>
    <property type="project" value="UniProtKB-KW"/>
</dbReference>
<dbReference type="InterPro" id="IPR005135">
    <property type="entry name" value="Endo/exonuclease/phosphatase"/>
</dbReference>
<feature type="binding site" evidence="6">
    <location>
        <position position="124"/>
    </location>
    <ligand>
        <name>Mg(2+)</name>
        <dbReference type="ChEBI" id="CHEBI:18420"/>
        <label>1</label>
    </ligand>
</feature>